<proteinExistence type="inferred from homology"/>
<evidence type="ECO:0000256" key="8">
    <source>
        <dbReference type="RuleBase" id="RU363041"/>
    </source>
</evidence>
<comment type="subcellular location">
    <subcellularLocation>
        <location evidence="1 8">Cell membrane</location>
        <topology evidence="1 8">Multi-pass membrane protein</topology>
    </subcellularLocation>
</comment>
<evidence type="ECO:0000313" key="10">
    <source>
        <dbReference type="Proteomes" id="UP000186878"/>
    </source>
</evidence>
<evidence type="ECO:0000256" key="1">
    <source>
        <dbReference type="ARBA" id="ARBA00004651"/>
    </source>
</evidence>
<keyword evidence="3" id="KW-0813">Transport</keyword>
<feature type="transmembrane region" description="Helical" evidence="8">
    <location>
        <begin position="224"/>
        <end position="245"/>
    </location>
</feature>
<evidence type="ECO:0000256" key="7">
    <source>
        <dbReference type="ARBA" id="ARBA00023136"/>
    </source>
</evidence>
<evidence type="ECO:0000256" key="3">
    <source>
        <dbReference type="ARBA" id="ARBA00022448"/>
    </source>
</evidence>
<dbReference type="OrthoDB" id="6197550at2"/>
<evidence type="ECO:0000256" key="2">
    <source>
        <dbReference type="ARBA" id="ARBA00009142"/>
    </source>
</evidence>
<evidence type="ECO:0000256" key="4">
    <source>
        <dbReference type="ARBA" id="ARBA00022475"/>
    </source>
</evidence>
<dbReference type="AlphaFoldDB" id="A0A1Q8SUU5"/>
<feature type="transmembrane region" description="Helical" evidence="8">
    <location>
        <begin position="193"/>
        <end position="212"/>
    </location>
</feature>
<feature type="transmembrane region" description="Helical" evidence="8">
    <location>
        <begin position="96"/>
        <end position="112"/>
    </location>
</feature>
<dbReference type="STRING" id="404433.BTW07_06115"/>
<sequence length="246" mass="26714">MAFPVALLFLAVVFSTSVLSGVFGMAGGLVLLGFLLAWLPAATAIAVHGVIQLTANASRAWLSRRFIEWRIVGMIACGVLIAAALLTLVRYSPSETVVLIVLGLMPVMVWIPKRWFHFDVSRPGHAVMCGLVSGGLTIAVGVSGPTIDIGFIRTQLDRRTVVATKATIQVIAHSLKILFYWQAAMAMDSGEWGWVALAIPFAFLGTRTGNLVLSRLTDDGFRYWTRWIVTVVGAYYLIRGLMGLFG</sequence>
<feature type="transmembrane region" description="Helical" evidence="8">
    <location>
        <begin position="124"/>
        <end position="142"/>
    </location>
</feature>
<evidence type="ECO:0000256" key="6">
    <source>
        <dbReference type="ARBA" id="ARBA00022989"/>
    </source>
</evidence>
<comment type="similarity">
    <text evidence="2 8">Belongs to the 4-toluene sulfonate uptake permease (TSUP) (TC 2.A.102) family.</text>
</comment>
<keyword evidence="5 8" id="KW-0812">Transmembrane</keyword>
<dbReference type="InterPro" id="IPR002781">
    <property type="entry name" value="TM_pro_TauE-like"/>
</dbReference>
<evidence type="ECO:0000256" key="5">
    <source>
        <dbReference type="ARBA" id="ARBA00022692"/>
    </source>
</evidence>
<dbReference type="Proteomes" id="UP000186878">
    <property type="component" value="Unassembled WGS sequence"/>
</dbReference>
<protein>
    <recommendedName>
        <fullName evidence="8">Probable membrane transporter protein</fullName>
    </recommendedName>
</protein>
<dbReference type="Pfam" id="PF01925">
    <property type="entry name" value="TauE"/>
    <property type="match status" value="1"/>
</dbReference>
<gene>
    <name evidence="9" type="ORF">BTW07_06115</name>
</gene>
<keyword evidence="6 8" id="KW-1133">Transmembrane helix</keyword>
<dbReference type="PANTHER" id="PTHR30269">
    <property type="entry name" value="TRANSMEMBRANE PROTEIN YFCA"/>
    <property type="match status" value="1"/>
</dbReference>
<dbReference type="InterPro" id="IPR052017">
    <property type="entry name" value="TSUP"/>
</dbReference>
<dbReference type="RefSeq" id="WP_075569273.1">
    <property type="nucleotide sequence ID" value="NZ_MSDO01000005.1"/>
</dbReference>
<accession>A0A1Q8SUU5</accession>
<feature type="transmembrane region" description="Helical" evidence="8">
    <location>
        <begin position="71"/>
        <end position="90"/>
    </location>
</feature>
<dbReference type="EMBL" id="MSDO01000005">
    <property type="protein sequence ID" value="OLO05177.1"/>
    <property type="molecule type" value="Genomic_DNA"/>
</dbReference>
<dbReference type="GO" id="GO:0005886">
    <property type="term" value="C:plasma membrane"/>
    <property type="evidence" value="ECO:0007669"/>
    <property type="project" value="UniProtKB-SubCell"/>
</dbReference>
<keyword evidence="4 8" id="KW-1003">Cell membrane</keyword>
<name>A0A1Q8SUU5_9GAMM</name>
<organism evidence="9 10">
    <name type="scientific">Salinicola socius</name>
    <dbReference type="NCBI Taxonomy" id="404433"/>
    <lineage>
        <taxon>Bacteria</taxon>
        <taxon>Pseudomonadati</taxon>
        <taxon>Pseudomonadota</taxon>
        <taxon>Gammaproteobacteria</taxon>
        <taxon>Oceanospirillales</taxon>
        <taxon>Halomonadaceae</taxon>
        <taxon>Salinicola</taxon>
    </lineage>
</organism>
<comment type="caution">
    <text evidence="9">The sequence shown here is derived from an EMBL/GenBank/DDBJ whole genome shotgun (WGS) entry which is preliminary data.</text>
</comment>
<keyword evidence="7 8" id="KW-0472">Membrane</keyword>
<reference evidence="9 10" key="1">
    <citation type="submission" date="2016-12" db="EMBL/GenBank/DDBJ databases">
        <title>Draft genome sequences of strains Salinicola socius SMB35, Salinicola sp. MH3R3-1 and Chromohalobacter sp. SMB17 from the Verkhnekamsk potash mining region of Russia.</title>
        <authorList>
            <person name="Mavrodi D.V."/>
            <person name="Olsson B.E."/>
            <person name="Korsakova E.S."/>
            <person name="Pyankova A."/>
            <person name="Mavrodi O.V."/>
            <person name="Plotnikova E.G."/>
        </authorList>
    </citation>
    <scope>NUCLEOTIDE SEQUENCE [LARGE SCALE GENOMIC DNA]</scope>
    <source>
        <strain evidence="9 10">SMB35</strain>
    </source>
</reference>
<keyword evidence="10" id="KW-1185">Reference proteome</keyword>
<evidence type="ECO:0000313" key="9">
    <source>
        <dbReference type="EMBL" id="OLO05177.1"/>
    </source>
</evidence>
<dbReference type="PANTHER" id="PTHR30269:SF37">
    <property type="entry name" value="MEMBRANE TRANSPORTER PROTEIN"/>
    <property type="match status" value="1"/>
</dbReference>
<feature type="transmembrane region" description="Helical" evidence="8">
    <location>
        <begin position="30"/>
        <end position="51"/>
    </location>
</feature>